<dbReference type="EMBL" id="PNHF01000012">
    <property type="protein sequence ID" value="PMC62334.1"/>
    <property type="molecule type" value="Genomic_DNA"/>
</dbReference>
<evidence type="ECO:0000313" key="12">
    <source>
        <dbReference type="Proteomes" id="UP000235363"/>
    </source>
</evidence>
<evidence type="ECO:0000313" key="11">
    <source>
        <dbReference type="EMBL" id="PMC62334.1"/>
    </source>
</evidence>
<dbReference type="PANTHER" id="PTHR43643:SF6">
    <property type="entry name" value="HISTIDINOL-PHOSPHATE AMINOTRANSFERASE"/>
    <property type="match status" value="1"/>
</dbReference>
<keyword evidence="6" id="KW-0808">Transferase</keyword>
<dbReference type="InterPro" id="IPR004839">
    <property type="entry name" value="Aminotransferase_I/II_large"/>
</dbReference>
<name>A0A2N6SZ37_9CORY</name>
<dbReference type="InterPro" id="IPR015424">
    <property type="entry name" value="PyrdxlP-dep_Trfase"/>
</dbReference>
<gene>
    <name evidence="11" type="ORF">CJ204_06375</name>
</gene>
<comment type="caution">
    <text evidence="11">The sequence shown here is derived from an EMBL/GenBank/DDBJ whole genome shotgun (WGS) entry which is preliminary data.</text>
</comment>
<protein>
    <recommendedName>
        <fullName evidence="3">histidinol-phosphate transaminase</fullName>
        <ecNumber evidence="3">2.6.1.9</ecNumber>
    </recommendedName>
</protein>
<dbReference type="CDD" id="cd00609">
    <property type="entry name" value="AAT_like"/>
    <property type="match status" value="1"/>
</dbReference>
<dbReference type="STRING" id="1725.WU86_07340"/>
<sequence length="378" mass="39952">MEMGDGGASGTAAAAGAHHAADADGFAGDLGYHGDVAARGALVDFAVNVRGTTPRWLLDGLGGHLNELSAYPDPMLDRRVRKLIAARHGRTADEVLLLAGVAEGFALLPHICRRPAVIHPQFTEPEAAMRAAGVDVDRVILRRPWDLRQMLGEGGDAGVPADADVVVVGNPTNPTSVLHSREEILALRGPGRIVVVDEAFMDVVPADEYAGAEAASVRDPGVLVFRSLTKTWALAGLRCGYALGAPEVLAKLAARRPAWPVGTLQLHAMRLVAEHGMGRPLEAERADTVRERTAMVGALVDAGWDVEPAAGPFVLARPPVEDPEAARLTLANRGVAVRRCDTFPGLGPSWWRLAVRGETDVGTLVGEVARIAVVQSER</sequence>
<accession>A0A2N6SZ37</accession>
<reference evidence="11 12" key="1">
    <citation type="submission" date="2017-09" db="EMBL/GenBank/DDBJ databases">
        <title>Bacterial strain isolated from the female urinary microbiota.</title>
        <authorList>
            <person name="Thomas-White K."/>
            <person name="Kumar N."/>
            <person name="Forster S."/>
            <person name="Putonti C."/>
            <person name="Lawley T."/>
            <person name="Wolfe A.J."/>
        </authorList>
    </citation>
    <scope>NUCLEOTIDE SEQUENCE [LARGE SCALE GENOMIC DNA]</scope>
    <source>
        <strain evidence="11 12">UMB0908</strain>
    </source>
</reference>
<dbReference type="GO" id="GO:0004400">
    <property type="term" value="F:histidinol-phosphate transaminase activity"/>
    <property type="evidence" value="ECO:0007669"/>
    <property type="project" value="UniProtKB-EC"/>
</dbReference>
<dbReference type="Pfam" id="PF00155">
    <property type="entry name" value="Aminotran_1_2"/>
    <property type="match status" value="1"/>
</dbReference>
<dbReference type="AlphaFoldDB" id="A0A2N6SZ37"/>
<evidence type="ECO:0000256" key="1">
    <source>
        <dbReference type="ARBA" id="ARBA00005011"/>
    </source>
</evidence>
<comment type="catalytic activity">
    <reaction evidence="9">
        <text>L-histidinol phosphate + 2-oxoglutarate = 3-(imidazol-4-yl)-2-oxopropyl phosphate + L-glutamate</text>
        <dbReference type="Rhea" id="RHEA:23744"/>
        <dbReference type="ChEBI" id="CHEBI:16810"/>
        <dbReference type="ChEBI" id="CHEBI:29985"/>
        <dbReference type="ChEBI" id="CHEBI:57766"/>
        <dbReference type="ChEBI" id="CHEBI:57980"/>
        <dbReference type="EC" id="2.6.1.9"/>
    </reaction>
</comment>
<keyword evidence="7" id="KW-0663">Pyridoxal phosphate</keyword>
<evidence type="ECO:0000256" key="7">
    <source>
        <dbReference type="ARBA" id="ARBA00022898"/>
    </source>
</evidence>
<evidence type="ECO:0000256" key="5">
    <source>
        <dbReference type="ARBA" id="ARBA00022605"/>
    </source>
</evidence>
<feature type="domain" description="Aminotransferase class I/classII large" evidence="10">
    <location>
        <begin position="66"/>
        <end position="355"/>
    </location>
</feature>
<evidence type="ECO:0000256" key="9">
    <source>
        <dbReference type="ARBA" id="ARBA00047481"/>
    </source>
</evidence>
<dbReference type="InterPro" id="IPR050106">
    <property type="entry name" value="HistidinolP_aminotransfase"/>
</dbReference>
<keyword evidence="5" id="KW-0028">Amino-acid biosynthesis</keyword>
<comment type="similarity">
    <text evidence="2">Belongs to the class-II pyridoxal-phosphate-dependent aminotransferase family. Histidinol-phosphate aminotransferase subfamily.</text>
</comment>
<evidence type="ECO:0000256" key="8">
    <source>
        <dbReference type="ARBA" id="ARBA00023102"/>
    </source>
</evidence>
<evidence type="ECO:0000256" key="2">
    <source>
        <dbReference type="ARBA" id="ARBA00007970"/>
    </source>
</evidence>
<dbReference type="Gene3D" id="3.90.1150.10">
    <property type="entry name" value="Aspartate Aminotransferase, domain 1"/>
    <property type="match status" value="1"/>
</dbReference>
<dbReference type="Gene3D" id="3.40.640.10">
    <property type="entry name" value="Type I PLP-dependent aspartate aminotransferase-like (Major domain)"/>
    <property type="match status" value="1"/>
</dbReference>
<keyword evidence="4" id="KW-0032">Aminotransferase</keyword>
<comment type="pathway">
    <text evidence="1">Amino-acid biosynthesis; L-histidine biosynthesis; L-histidine from 5-phospho-alpha-D-ribose 1-diphosphate: step 7/9.</text>
</comment>
<evidence type="ECO:0000256" key="6">
    <source>
        <dbReference type="ARBA" id="ARBA00022679"/>
    </source>
</evidence>
<dbReference type="EC" id="2.6.1.9" evidence="3"/>
<dbReference type="InterPro" id="IPR015422">
    <property type="entry name" value="PyrdxlP-dep_Trfase_small"/>
</dbReference>
<proteinExistence type="inferred from homology"/>
<evidence type="ECO:0000256" key="4">
    <source>
        <dbReference type="ARBA" id="ARBA00022576"/>
    </source>
</evidence>
<keyword evidence="8" id="KW-0368">Histidine biosynthesis</keyword>
<evidence type="ECO:0000259" key="10">
    <source>
        <dbReference type="Pfam" id="PF00155"/>
    </source>
</evidence>
<dbReference type="Proteomes" id="UP000235363">
    <property type="component" value="Unassembled WGS sequence"/>
</dbReference>
<dbReference type="GO" id="GO:0030170">
    <property type="term" value="F:pyridoxal phosphate binding"/>
    <property type="evidence" value="ECO:0007669"/>
    <property type="project" value="InterPro"/>
</dbReference>
<evidence type="ECO:0000256" key="3">
    <source>
        <dbReference type="ARBA" id="ARBA00012748"/>
    </source>
</evidence>
<dbReference type="SUPFAM" id="SSF53383">
    <property type="entry name" value="PLP-dependent transferases"/>
    <property type="match status" value="1"/>
</dbReference>
<dbReference type="NCBIfam" id="NF005915">
    <property type="entry name" value="PRK07908.1"/>
    <property type="match status" value="1"/>
</dbReference>
<dbReference type="GO" id="GO:0000105">
    <property type="term" value="P:L-histidine biosynthetic process"/>
    <property type="evidence" value="ECO:0007669"/>
    <property type="project" value="UniProtKB-KW"/>
</dbReference>
<organism evidence="11 12">
    <name type="scientific">Corynebacterium xerosis</name>
    <dbReference type="NCBI Taxonomy" id="1725"/>
    <lineage>
        <taxon>Bacteria</taxon>
        <taxon>Bacillati</taxon>
        <taxon>Actinomycetota</taxon>
        <taxon>Actinomycetes</taxon>
        <taxon>Mycobacteriales</taxon>
        <taxon>Corynebacteriaceae</taxon>
        <taxon>Corynebacterium</taxon>
    </lineage>
</organism>
<dbReference type="PANTHER" id="PTHR43643">
    <property type="entry name" value="HISTIDINOL-PHOSPHATE AMINOTRANSFERASE 2"/>
    <property type="match status" value="1"/>
</dbReference>
<dbReference type="RefSeq" id="WP_102212754.1">
    <property type="nucleotide sequence ID" value="NZ_PNHF01000012.1"/>
</dbReference>
<dbReference type="InterPro" id="IPR015421">
    <property type="entry name" value="PyrdxlP-dep_Trfase_major"/>
</dbReference>